<dbReference type="SUPFAM" id="SSF103473">
    <property type="entry name" value="MFS general substrate transporter"/>
    <property type="match status" value="1"/>
</dbReference>
<keyword evidence="3" id="KW-0813">Transport</keyword>
<feature type="transmembrane region" description="Helical" evidence="10">
    <location>
        <begin position="117"/>
        <end position="139"/>
    </location>
</feature>
<evidence type="ECO:0000256" key="4">
    <source>
        <dbReference type="ARBA" id="ARBA00022597"/>
    </source>
</evidence>
<dbReference type="InterPro" id="IPR020846">
    <property type="entry name" value="MFS_dom"/>
</dbReference>
<feature type="transmembrane region" description="Helical" evidence="10">
    <location>
        <begin position="180"/>
        <end position="204"/>
    </location>
</feature>
<name>A0A0N5AUP0_9BILA</name>
<feature type="transmembrane region" description="Helical" evidence="10">
    <location>
        <begin position="145"/>
        <end position="168"/>
    </location>
</feature>
<evidence type="ECO:0000256" key="6">
    <source>
        <dbReference type="ARBA" id="ARBA00022989"/>
    </source>
</evidence>
<protein>
    <recommendedName>
        <fullName evidence="8">Sugar phosphate exchanger 3</fullName>
    </recommendedName>
    <alternativeName>
        <fullName evidence="9">Solute carrier family 37 member 3</fullName>
    </alternativeName>
</protein>
<sequence length="496" mass="54329">MPSRSRSRTPSSGSSRRVTCCSHCLSFLSSGEQWTYHHLYVFLLTFFSYALLHASRKTLSTVKGSLIETWTHNNTLFVDIPSAESFLALLDGGFLGAYAVGLYVSGFLGDRYSPSKVLGIGMFFSAVMVFLFGTVTEWMHFYSKIFYMVTWIGGGFIQSLGWPTEVCIMGNWFGHKTHGAVLGLWSSCASVGNVIGTMIASRAIIYGYEYAFGINAALLLLGSFIILLCLNSTPQQVGLTNPNESEQYGSIADDDIRRPEPISFCRAWLLPGVLSYSLAYACLKMVNYSFFFWLPFYLHNHYNWNESLADGLSIWYDLGGIVAAVIAGVLSDKYNSRTPIVVLMLTVAMGTIFAYAKSPKDILINSLLMTVTGFFIGGPANLVSAAISADLGKAEEIRGSAEALSTVSGIIDGTGSIGASVGQILLPVVQNAFGWDYVFYSFIVMILMSVICLIPLTIREIRCRRKFNYSILPADESIADTIDATQPEASTSYNAI</sequence>
<keyword evidence="6 10" id="KW-1133">Transmembrane helix</keyword>
<reference evidence="13" key="1">
    <citation type="submission" date="2017-02" db="UniProtKB">
        <authorList>
            <consortium name="WormBaseParasite"/>
        </authorList>
    </citation>
    <scope>IDENTIFICATION</scope>
</reference>
<feature type="transmembrane region" description="Helical" evidence="10">
    <location>
        <begin position="267"/>
        <end position="294"/>
    </location>
</feature>
<dbReference type="InterPro" id="IPR011701">
    <property type="entry name" value="MFS"/>
</dbReference>
<dbReference type="PANTHER" id="PTHR43184">
    <property type="entry name" value="MAJOR FACILITATOR SUPERFAMILY TRANSPORTER 16, ISOFORM B"/>
    <property type="match status" value="1"/>
</dbReference>
<dbReference type="Gene3D" id="1.20.1250.20">
    <property type="entry name" value="MFS general substrate transporter like domains"/>
    <property type="match status" value="2"/>
</dbReference>
<feature type="transmembrane region" description="Helical" evidence="10">
    <location>
        <begin position="210"/>
        <end position="230"/>
    </location>
</feature>
<evidence type="ECO:0000256" key="9">
    <source>
        <dbReference type="ARBA" id="ARBA00042039"/>
    </source>
</evidence>
<dbReference type="PROSITE" id="PS50850">
    <property type="entry name" value="MFS"/>
    <property type="match status" value="1"/>
</dbReference>
<keyword evidence="4" id="KW-0762">Sugar transport</keyword>
<proteinExistence type="inferred from homology"/>
<dbReference type="InterPro" id="IPR000849">
    <property type="entry name" value="Sugar_P_transporter"/>
</dbReference>
<feature type="transmembrane region" description="Helical" evidence="10">
    <location>
        <begin position="362"/>
        <end position="383"/>
    </location>
</feature>
<feature type="transmembrane region" description="Helical" evidence="10">
    <location>
        <begin position="34"/>
        <end position="52"/>
    </location>
</feature>
<comment type="similarity">
    <text evidence="2">Belongs to the major facilitator superfamily. Organophosphate:Pi antiporter (OPA) (TC 2.A.1.4) family.</text>
</comment>
<dbReference type="Pfam" id="PF07690">
    <property type="entry name" value="MFS_1"/>
    <property type="match status" value="1"/>
</dbReference>
<organism evidence="12 13">
    <name type="scientific">Syphacia muris</name>
    <dbReference type="NCBI Taxonomy" id="451379"/>
    <lineage>
        <taxon>Eukaryota</taxon>
        <taxon>Metazoa</taxon>
        <taxon>Ecdysozoa</taxon>
        <taxon>Nematoda</taxon>
        <taxon>Chromadorea</taxon>
        <taxon>Rhabditida</taxon>
        <taxon>Spirurina</taxon>
        <taxon>Oxyuridomorpha</taxon>
        <taxon>Oxyuroidea</taxon>
        <taxon>Oxyuridae</taxon>
        <taxon>Syphacia</taxon>
    </lineage>
</organism>
<evidence type="ECO:0000313" key="13">
    <source>
        <dbReference type="WBParaSite" id="SMUV_0000857901-mRNA-1"/>
    </source>
</evidence>
<evidence type="ECO:0000256" key="3">
    <source>
        <dbReference type="ARBA" id="ARBA00022448"/>
    </source>
</evidence>
<feature type="transmembrane region" description="Helical" evidence="10">
    <location>
        <begin position="338"/>
        <end position="356"/>
    </location>
</feature>
<dbReference type="Proteomes" id="UP000046393">
    <property type="component" value="Unplaced"/>
</dbReference>
<comment type="subcellular location">
    <subcellularLocation>
        <location evidence="1">Membrane</location>
        <topology evidence="1">Multi-pass membrane protein</topology>
    </subcellularLocation>
</comment>
<feature type="transmembrane region" description="Helical" evidence="10">
    <location>
        <begin position="86"/>
        <end position="105"/>
    </location>
</feature>
<dbReference type="WBParaSite" id="SMUV_0000857901-mRNA-1">
    <property type="protein sequence ID" value="SMUV_0000857901-mRNA-1"/>
    <property type="gene ID" value="SMUV_0000857901"/>
</dbReference>
<feature type="transmembrane region" description="Helical" evidence="10">
    <location>
        <begin position="437"/>
        <end position="458"/>
    </location>
</feature>
<dbReference type="InterPro" id="IPR036259">
    <property type="entry name" value="MFS_trans_sf"/>
</dbReference>
<feature type="transmembrane region" description="Helical" evidence="10">
    <location>
        <begin position="314"/>
        <end position="331"/>
    </location>
</feature>
<evidence type="ECO:0000313" key="12">
    <source>
        <dbReference type="Proteomes" id="UP000046393"/>
    </source>
</evidence>
<keyword evidence="5 10" id="KW-0812">Transmembrane</keyword>
<keyword evidence="12" id="KW-1185">Reference proteome</keyword>
<dbReference type="GO" id="GO:0022857">
    <property type="term" value="F:transmembrane transporter activity"/>
    <property type="evidence" value="ECO:0007669"/>
    <property type="project" value="InterPro"/>
</dbReference>
<dbReference type="PANTHER" id="PTHR43184:SF12">
    <property type="entry name" value="SUGAR PHOSPHATE EXCHANGER 3"/>
    <property type="match status" value="1"/>
</dbReference>
<dbReference type="STRING" id="451379.A0A0N5AUP0"/>
<evidence type="ECO:0000256" key="2">
    <source>
        <dbReference type="ARBA" id="ARBA00009598"/>
    </source>
</evidence>
<keyword evidence="7 10" id="KW-0472">Membrane</keyword>
<accession>A0A0N5AUP0</accession>
<evidence type="ECO:0000256" key="5">
    <source>
        <dbReference type="ARBA" id="ARBA00022692"/>
    </source>
</evidence>
<evidence type="ECO:0000259" key="11">
    <source>
        <dbReference type="PROSITE" id="PS50850"/>
    </source>
</evidence>
<dbReference type="GO" id="GO:0005789">
    <property type="term" value="C:endoplasmic reticulum membrane"/>
    <property type="evidence" value="ECO:0007669"/>
    <property type="project" value="TreeGrafter"/>
</dbReference>
<dbReference type="AlphaFoldDB" id="A0A0N5AUP0"/>
<evidence type="ECO:0000256" key="7">
    <source>
        <dbReference type="ARBA" id="ARBA00023136"/>
    </source>
</evidence>
<evidence type="ECO:0000256" key="1">
    <source>
        <dbReference type="ARBA" id="ARBA00004141"/>
    </source>
</evidence>
<feature type="domain" description="Major facilitator superfamily (MFS) profile" evidence="11">
    <location>
        <begin position="41"/>
        <end position="461"/>
    </location>
</feature>
<evidence type="ECO:0000256" key="8">
    <source>
        <dbReference type="ARBA" id="ARBA00041091"/>
    </source>
</evidence>
<evidence type="ECO:0000256" key="10">
    <source>
        <dbReference type="SAM" id="Phobius"/>
    </source>
</evidence>
<dbReference type="PIRSF" id="PIRSF002808">
    <property type="entry name" value="Hexose_phosphate_transp"/>
    <property type="match status" value="1"/>
</dbReference>